<proteinExistence type="predicted"/>
<organism evidence="1 2">
    <name type="scientific">Bursaphelenchus xylophilus</name>
    <name type="common">Pinewood nematode worm</name>
    <name type="synonym">Aphelenchoides xylophilus</name>
    <dbReference type="NCBI Taxonomy" id="6326"/>
    <lineage>
        <taxon>Eukaryota</taxon>
        <taxon>Metazoa</taxon>
        <taxon>Ecdysozoa</taxon>
        <taxon>Nematoda</taxon>
        <taxon>Chromadorea</taxon>
        <taxon>Rhabditida</taxon>
        <taxon>Tylenchina</taxon>
        <taxon>Tylenchomorpha</taxon>
        <taxon>Aphelenchoidea</taxon>
        <taxon>Aphelenchoididae</taxon>
        <taxon>Bursaphelenchus</taxon>
    </lineage>
</organism>
<name>A0A1I7SNJ8_BURXY</name>
<protein>
    <submittedName>
        <fullName evidence="2">HTH_48 domain-containing protein</fullName>
    </submittedName>
</protein>
<evidence type="ECO:0000313" key="2">
    <source>
        <dbReference type="WBParaSite" id="BXY_1463800.1"/>
    </source>
</evidence>
<accession>A0A1I7SNJ8</accession>
<evidence type="ECO:0000313" key="1">
    <source>
        <dbReference type="Proteomes" id="UP000095284"/>
    </source>
</evidence>
<dbReference type="AlphaFoldDB" id="A0A1I7SNJ8"/>
<sequence>MLLRKADVGVKYLAQYFGDSFEKSPNEVLRSKFWTQGLVVQSPGTTHEDEETGVSTRTCRLHKASWSK</sequence>
<dbReference type="WBParaSite" id="BXY_1463800.1">
    <property type="protein sequence ID" value="BXY_1463800.1"/>
    <property type="gene ID" value="BXY_1463800"/>
</dbReference>
<reference evidence="2" key="1">
    <citation type="submission" date="2016-11" db="UniProtKB">
        <authorList>
            <consortium name="WormBaseParasite"/>
        </authorList>
    </citation>
    <scope>IDENTIFICATION</scope>
</reference>
<dbReference type="Proteomes" id="UP000095284">
    <property type="component" value="Unplaced"/>
</dbReference>